<evidence type="ECO:0000313" key="1">
    <source>
        <dbReference type="EMBL" id="CAD7404231.1"/>
    </source>
</evidence>
<protein>
    <submittedName>
        <fullName evidence="1">Uncharacterized protein</fullName>
    </submittedName>
</protein>
<reference evidence="1" key="1">
    <citation type="submission" date="2020-11" db="EMBL/GenBank/DDBJ databases">
        <authorList>
            <person name="Tran Van P."/>
        </authorList>
    </citation>
    <scope>NUCLEOTIDE SEQUENCE</scope>
</reference>
<dbReference type="AlphaFoldDB" id="A0A7R9CY63"/>
<dbReference type="EMBL" id="OC319096">
    <property type="protein sequence ID" value="CAD7404231.1"/>
    <property type="molecule type" value="Genomic_DNA"/>
</dbReference>
<proteinExistence type="predicted"/>
<organism evidence="1">
    <name type="scientific">Timema cristinae</name>
    <name type="common">Walking stick</name>
    <dbReference type="NCBI Taxonomy" id="61476"/>
    <lineage>
        <taxon>Eukaryota</taxon>
        <taxon>Metazoa</taxon>
        <taxon>Ecdysozoa</taxon>
        <taxon>Arthropoda</taxon>
        <taxon>Hexapoda</taxon>
        <taxon>Insecta</taxon>
        <taxon>Pterygota</taxon>
        <taxon>Neoptera</taxon>
        <taxon>Polyneoptera</taxon>
        <taxon>Phasmatodea</taxon>
        <taxon>Timematodea</taxon>
        <taxon>Timematoidea</taxon>
        <taxon>Timematidae</taxon>
        <taxon>Timema</taxon>
    </lineage>
</organism>
<gene>
    <name evidence="1" type="ORF">TCEB3V08_LOCUS7400</name>
</gene>
<accession>A0A7R9CY63</accession>
<sequence>MQTPALDCKFVHNSPYHLNVESDEEFVAIRCLLLKEGRRKCWKRRFWVHNISIKRLTFGEYHRLFPDLVEDYAKNTGPHLTLIPSPGLSVECRNGGDSVAGGTDHCVLIHDQAIRFGTNYANGTASYYPFRLHALNTNYANGLGIRMVELEEVNQHLRGGRVENHLGKTTPFHPTAIRTSISPFSAVGLNTTSALANYTTEEVEFVSIRTSMGFVRGHERTRTCVASRLTLAAM</sequence>
<name>A0A7R9CY63_TIMCR</name>